<evidence type="ECO:0000256" key="1">
    <source>
        <dbReference type="SAM" id="MobiDB-lite"/>
    </source>
</evidence>
<comment type="caution">
    <text evidence="3">The sequence shown here is derived from an EMBL/GenBank/DDBJ whole genome shotgun (WGS) entry which is preliminary data.</text>
</comment>
<dbReference type="InterPro" id="IPR053090">
    <property type="entry name" value="Centromere_KNL-2_homolog"/>
</dbReference>
<evidence type="ECO:0000259" key="2">
    <source>
        <dbReference type="Pfam" id="PF09133"/>
    </source>
</evidence>
<name>A0A1Q3BMH0_CEPFO</name>
<evidence type="ECO:0000313" key="4">
    <source>
        <dbReference type="Proteomes" id="UP000187406"/>
    </source>
</evidence>
<dbReference type="InterPro" id="IPR015216">
    <property type="entry name" value="SANTA"/>
</dbReference>
<dbReference type="Pfam" id="PF09133">
    <property type="entry name" value="SANTA"/>
    <property type="match status" value="1"/>
</dbReference>
<feature type="compositionally biased region" description="Basic and acidic residues" evidence="1">
    <location>
        <begin position="315"/>
        <end position="325"/>
    </location>
</feature>
<accession>A0A1Q3BMH0</accession>
<feature type="compositionally biased region" description="Polar residues" evidence="1">
    <location>
        <begin position="277"/>
        <end position="314"/>
    </location>
</feature>
<sequence length="347" mass="37920">MDQDSDLKRVTRSAPKTLCASSSTTVSLHEWWLVKSEGKGLAVGGLACRRTLGKRAFCSAAIAKRHDATTLETMDAITITLSGFINRSRTQLNGFPDEVCNHFLFGFPYHWMDYATQSCAEDSTHREIPTREFSLGGSENTVLPVSLDDLSVTRIRDLMLSSNALRDSIFHNVIRSFGDNGLGQSLDSTLVNMENTSPVENEICLQDETPDNFKKAKTGQKHTGDDGILDAAETVAEQFQTSGGQSKMDFNVSTKPIRGAATRNMCRWNNLEAEVSSSSSVKPKTGVRSSTIKASRNQSGGMVNQCALNESNSGQDKEGSDIFDKSVVRRSSSRVKNPIYSTLKGLV</sequence>
<gene>
    <name evidence="3" type="ORF">CFOL_v3_12721</name>
</gene>
<reference evidence="4" key="1">
    <citation type="submission" date="2016-04" db="EMBL/GenBank/DDBJ databases">
        <title>Cephalotus genome sequencing.</title>
        <authorList>
            <person name="Fukushima K."/>
            <person name="Hasebe M."/>
            <person name="Fang X."/>
        </authorList>
    </citation>
    <scope>NUCLEOTIDE SEQUENCE [LARGE SCALE GENOMIC DNA]</scope>
    <source>
        <strain evidence="4">cv. St1</strain>
    </source>
</reference>
<proteinExistence type="predicted"/>
<dbReference type="InParanoid" id="A0A1Q3BMH0"/>
<feature type="region of interest" description="Disordered" evidence="1">
    <location>
        <begin position="277"/>
        <end position="325"/>
    </location>
</feature>
<protein>
    <submittedName>
        <fullName evidence="3">SANTA domain-containing protein</fullName>
    </submittedName>
</protein>
<evidence type="ECO:0000313" key="3">
    <source>
        <dbReference type="EMBL" id="GAV69220.1"/>
    </source>
</evidence>
<dbReference type="PANTHER" id="PTHR35311">
    <property type="entry name" value="KINETOCHORE-ASSOCIATED PROTEIN KNL-2 HOMOLOG"/>
    <property type="match status" value="1"/>
</dbReference>
<dbReference type="EMBL" id="BDDD01000702">
    <property type="protein sequence ID" value="GAV69220.1"/>
    <property type="molecule type" value="Genomic_DNA"/>
</dbReference>
<dbReference type="Proteomes" id="UP000187406">
    <property type="component" value="Unassembled WGS sequence"/>
</dbReference>
<dbReference type="AlphaFoldDB" id="A0A1Q3BMH0"/>
<feature type="domain" description="SANTA" evidence="2">
    <location>
        <begin position="26"/>
        <end position="114"/>
    </location>
</feature>
<keyword evidence="4" id="KW-1185">Reference proteome</keyword>
<organism evidence="3 4">
    <name type="scientific">Cephalotus follicularis</name>
    <name type="common">Albany pitcher plant</name>
    <dbReference type="NCBI Taxonomy" id="3775"/>
    <lineage>
        <taxon>Eukaryota</taxon>
        <taxon>Viridiplantae</taxon>
        <taxon>Streptophyta</taxon>
        <taxon>Embryophyta</taxon>
        <taxon>Tracheophyta</taxon>
        <taxon>Spermatophyta</taxon>
        <taxon>Magnoliopsida</taxon>
        <taxon>eudicotyledons</taxon>
        <taxon>Gunneridae</taxon>
        <taxon>Pentapetalae</taxon>
        <taxon>rosids</taxon>
        <taxon>fabids</taxon>
        <taxon>Oxalidales</taxon>
        <taxon>Cephalotaceae</taxon>
        <taxon>Cephalotus</taxon>
    </lineage>
</organism>
<dbReference type="OrthoDB" id="118550at2759"/>
<dbReference type="STRING" id="3775.A0A1Q3BMH0"/>
<dbReference type="PANTHER" id="PTHR35311:SF1">
    <property type="entry name" value="PROTEIN EMBRYO DEFECTIVE 1674"/>
    <property type="match status" value="1"/>
</dbReference>